<proteinExistence type="predicted"/>
<accession>A0ABX0HQZ2</accession>
<dbReference type="RefSeq" id="WP_009858527.1">
    <property type="nucleotide sequence ID" value="NZ_JAAOCD010000001.1"/>
</dbReference>
<protein>
    <submittedName>
        <fullName evidence="1">Uncharacterized protein</fullName>
    </submittedName>
</protein>
<gene>
    <name evidence="1" type="ORF">G7087_03775</name>
</gene>
<sequence>MSSDRAPELSREQLATSLAELRRRSPRIPVDLDAAMSTAVWRTLIRGHAAARMLEATRARRRPPALSGQVKLRPMPDFDCRRAAAGDLRDL</sequence>
<evidence type="ECO:0000313" key="2">
    <source>
        <dbReference type="Proteomes" id="UP000802098"/>
    </source>
</evidence>
<keyword evidence="2" id="KW-1185">Reference proteome</keyword>
<reference evidence="1 2" key="1">
    <citation type="submission" date="2020-03" db="EMBL/GenBank/DDBJ databases">
        <title>Rubrivivax benzoatilyticus JA2 (sequenced after 10 years sub-culturing).</title>
        <authorList>
            <person name="Gupta D."/>
            <person name="Chintalapati S."/>
            <person name="Chintalapati V.R."/>
        </authorList>
    </citation>
    <scope>NUCLEOTIDE SEQUENCE [LARGE SCALE GENOMIC DNA]</scope>
    <source>
        <strain evidence="1 2">JA2-Mal</strain>
    </source>
</reference>
<name>A0ABX0HQZ2_9BURK</name>
<dbReference type="EMBL" id="JAAOCD010000001">
    <property type="protein sequence ID" value="NHK97484.1"/>
    <property type="molecule type" value="Genomic_DNA"/>
</dbReference>
<dbReference type="Proteomes" id="UP000802098">
    <property type="component" value="Unassembled WGS sequence"/>
</dbReference>
<evidence type="ECO:0000313" key="1">
    <source>
        <dbReference type="EMBL" id="NHK97484.1"/>
    </source>
</evidence>
<comment type="caution">
    <text evidence="1">The sequence shown here is derived from an EMBL/GenBank/DDBJ whole genome shotgun (WGS) entry which is preliminary data.</text>
</comment>
<organism evidence="1 2">
    <name type="scientific">Rubrivivax benzoatilyticus</name>
    <dbReference type="NCBI Taxonomy" id="316997"/>
    <lineage>
        <taxon>Bacteria</taxon>
        <taxon>Pseudomonadati</taxon>
        <taxon>Pseudomonadota</taxon>
        <taxon>Betaproteobacteria</taxon>
        <taxon>Burkholderiales</taxon>
        <taxon>Sphaerotilaceae</taxon>
        <taxon>Rubrivivax</taxon>
    </lineage>
</organism>